<dbReference type="EC" id="3.4.-.-" evidence="8"/>
<keyword evidence="10" id="KW-1185">Reference proteome</keyword>
<gene>
    <name evidence="9" type="ordered locus">Oweho_3422</name>
</gene>
<dbReference type="Pfam" id="PF02586">
    <property type="entry name" value="SRAP"/>
    <property type="match status" value="1"/>
</dbReference>
<dbReference type="PANTHER" id="PTHR13604:SF0">
    <property type="entry name" value="ABASIC SITE PROCESSING PROTEIN HMCES"/>
    <property type="match status" value="1"/>
</dbReference>
<dbReference type="GO" id="GO:0016829">
    <property type="term" value="F:lyase activity"/>
    <property type="evidence" value="ECO:0007669"/>
    <property type="project" value="UniProtKB-KW"/>
</dbReference>
<comment type="similarity">
    <text evidence="1 8">Belongs to the SOS response-associated peptidase family.</text>
</comment>
<dbReference type="SUPFAM" id="SSF143081">
    <property type="entry name" value="BB1717-like"/>
    <property type="match status" value="1"/>
</dbReference>
<keyword evidence="7" id="KW-0456">Lyase</keyword>
<organism evidence="9 10">
    <name type="scientific">Owenweeksia hongkongensis (strain DSM 17368 / CIP 108786 / JCM 12287 / NRRL B-23963 / UST20020801)</name>
    <dbReference type="NCBI Taxonomy" id="926562"/>
    <lineage>
        <taxon>Bacteria</taxon>
        <taxon>Pseudomonadati</taxon>
        <taxon>Bacteroidota</taxon>
        <taxon>Flavobacteriia</taxon>
        <taxon>Flavobacteriales</taxon>
        <taxon>Owenweeksiaceae</taxon>
        <taxon>Owenweeksia</taxon>
    </lineage>
</organism>
<dbReference type="KEGG" id="oho:Oweho_3422"/>
<dbReference type="Proteomes" id="UP000005631">
    <property type="component" value="Chromosome"/>
</dbReference>
<keyword evidence="3" id="KW-0227">DNA damage</keyword>
<accession>G8R5Q5</accession>
<evidence type="ECO:0000256" key="4">
    <source>
        <dbReference type="ARBA" id="ARBA00022801"/>
    </source>
</evidence>
<dbReference type="Gene3D" id="3.90.1680.10">
    <property type="entry name" value="SOS response associated peptidase-like"/>
    <property type="match status" value="1"/>
</dbReference>
<dbReference type="PANTHER" id="PTHR13604">
    <property type="entry name" value="DC12-RELATED"/>
    <property type="match status" value="1"/>
</dbReference>
<dbReference type="GO" id="GO:0106300">
    <property type="term" value="P:protein-DNA covalent cross-linking repair"/>
    <property type="evidence" value="ECO:0007669"/>
    <property type="project" value="InterPro"/>
</dbReference>
<evidence type="ECO:0000256" key="7">
    <source>
        <dbReference type="ARBA" id="ARBA00023239"/>
    </source>
</evidence>
<dbReference type="AlphaFoldDB" id="G8R5Q5"/>
<evidence type="ECO:0000313" key="10">
    <source>
        <dbReference type="Proteomes" id="UP000005631"/>
    </source>
</evidence>
<dbReference type="RefSeq" id="WP_014203718.1">
    <property type="nucleotide sequence ID" value="NC_016599.1"/>
</dbReference>
<name>G8R5Q5_OWEHD</name>
<evidence type="ECO:0000256" key="8">
    <source>
        <dbReference type="RuleBase" id="RU364100"/>
    </source>
</evidence>
<evidence type="ECO:0000256" key="5">
    <source>
        <dbReference type="ARBA" id="ARBA00023124"/>
    </source>
</evidence>
<keyword evidence="2 8" id="KW-0645">Protease</keyword>
<proteinExistence type="inferred from homology"/>
<sequence>MCVYTTQFATLTSEYPAWKDYTIKKQLPPSLWLETPDYPLSERPQYGNPSPVIGIGNWGTIMLQKDDQTYWDWAQFAPPRSMWPGGKAMPYYNAKVETLEEYQAGVKKGPFSKVVKEDLQQRMCVFWVNSFFESNGNKSKPRWFHIFREDRKFIPLAGFYHQIEDVDKGILWPGFTIITRDPYDIVAQTGHDRSPGILPYDHVSTWLNPNNTVDSKLSMLADSPAGLFKVDEVGKSTVTKRTAAATTPIEGGENFAVGSL</sequence>
<evidence type="ECO:0000256" key="1">
    <source>
        <dbReference type="ARBA" id="ARBA00008136"/>
    </source>
</evidence>
<dbReference type="HOGENOM" id="CLU_1068943_0_0_10"/>
<protein>
    <recommendedName>
        <fullName evidence="8">Abasic site processing protein</fullName>
        <ecNumber evidence="8">3.4.-.-</ecNumber>
    </recommendedName>
</protein>
<dbReference type="GO" id="GO:0006508">
    <property type="term" value="P:proteolysis"/>
    <property type="evidence" value="ECO:0007669"/>
    <property type="project" value="UniProtKB-KW"/>
</dbReference>
<dbReference type="InterPro" id="IPR036590">
    <property type="entry name" value="SRAP-like"/>
</dbReference>
<dbReference type="STRING" id="926562.Oweho_3422"/>
<dbReference type="GO" id="GO:0008233">
    <property type="term" value="F:peptidase activity"/>
    <property type="evidence" value="ECO:0007669"/>
    <property type="project" value="UniProtKB-KW"/>
</dbReference>
<dbReference type="EMBL" id="CP003156">
    <property type="protein sequence ID" value="AEV34371.1"/>
    <property type="molecule type" value="Genomic_DNA"/>
</dbReference>
<dbReference type="InterPro" id="IPR003738">
    <property type="entry name" value="SRAP"/>
</dbReference>
<dbReference type="eggNOG" id="COG2135">
    <property type="taxonomic scope" value="Bacteria"/>
</dbReference>
<dbReference type="OrthoDB" id="9782620at2"/>
<keyword evidence="5" id="KW-0190">Covalent protein-DNA linkage</keyword>
<evidence type="ECO:0000256" key="6">
    <source>
        <dbReference type="ARBA" id="ARBA00023125"/>
    </source>
</evidence>
<evidence type="ECO:0000256" key="2">
    <source>
        <dbReference type="ARBA" id="ARBA00022670"/>
    </source>
</evidence>
<dbReference type="GO" id="GO:0003697">
    <property type="term" value="F:single-stranded DNA binding"/>
    <property type="evidence" value="ECO:0007669"/>
    <property type="project" value="InterPro"/>
</dbReference>
<evidence type="ECO:0000256" key="3">
    <source>
        <dbReference type="ARBA" id="ARBA00022763"/>
    </source>
</evidence>
<reference evidence="9 10" key="1">
    <citation type="journal article" date="2012" name="Stand. Genomic Sci.">
        <title>Genome sequence of the orange-pigmented seawater bacterium Owenweeksia hongkongensis type strain (UST20020801(T)).</title>
        <authorList>
            <person name="Riedel T."/>
            <person name="Held B."/>
            <person name="Nolan M."/>
            <person name="Lucas S."/>
            <person name="Lapidus A."/>
            <person name="Tice H."/>
            <person name="Del Rio T.G."/>
            <person name="Cheng J.F."/>
            <person name="Han C."/>
            <person name="Tapia R."/>
            <person name="Goodwin L.A."/>
            <person name="Pitluck S."/>
            <person name="Liolios K."/>
            <person name="Mavromatis K."/>
            <person name="Pagani I."/>
            <person name="Ivanova N."/>
            <person name="Mikhailova N."/>
            <person name="Pati A."/>
            <person name="Chen A."/>
            <person name="Palaniappan K."/>
            <person name="Rohde M."/>
            <person name="Tindall B.J."/>
            <person name="Detter J.C."/>
            <person name="Goker M."/>
            <person name="Woyke T."/>
            <person name="Bristow J."/>
            <person name="Eisen J.A."/>
            <person name="Markowitz V."/>
            <person name="Hugenholtz P."/>
            <person name="Klenk H.P."/>
            <person name="Kyrpides N.C."/>
        </authorList>
    </citation>
    <scope>NUCLEOTIDE SEQUENCE</scope>
    <source>
        <strain evidence="10">DSM 17368 / JCM 12287 / NRRL B-23963</strain>
    </source>
</reference>
<evidence type="ECO:0000313" key="9">
    <source>
        <dbReference type="EMBL" id="AEV34371.1"/>
    </source>
</evidence>
<keyword evidence="6" id="KW-0238">DNA-binding</keyword>
<keyword evidence="4 8" id="KW-0378">Hydrolase</keyword>